<evidence type="ECO:0000313" key="2">
    <source>
        <dbReference type="Proteomes" id="UP000259030"/>
    </source>
</evidence>
<organism evidence="1 2">
    <name type="scientific">Deinococcus ficus</name>
    <dbReference type="NCBI Taxonomy" id="317577"/>
    <lineage>
        <taxon>Bacteria</taxon>
        <taxon>Thermotogati</taxon>
        <taxon>Deinococcota</taxon>
        <taxon>Deinococci</taxon>
        <taxon>Deinococcales</taxon>
        <taxon>Deinococcaceae</taxon>
        <taxon>Deinococcus</taxon>
    </lineage>
</organism>
<evidence type="ECO:0008006" key="3">
    <source>
        <dbReference type="Google" id="ProtNLM"/>
    </source>
</evidence>
<dbReference type="KEGG" id="dfc:DFI_18230"/>
<dbReference type="AlphaFoldDB" id="A0A221T2M1"/>
<proteinExistence type="predicted"/>
<reference evidence="1 2" key="1">
    <citation type="submission" date="2017-05" db="EMBL/GenBank/DDBJ databases">
        <title>The complete genome sequence of Deinococcus ficus isolated from the rhizosphere of the Ficus religiosa L. in Taiwan.</title>
        <authorList>
            <person name="Wu K.-M."/>
            <person name="Liao T.-L."/>
            <person name="Liu Y.-M."/>
            <person name="Young C.-C."/>
            <person name="Tsai S.-F."/>
        </authorList>
    </citation>
    <scope>NUCLEOTIDE SEQUENCE [LARGE SCALE GENOMIC DNA]</scope>
    <source>
        <strain evidence="1 2">CC-FR2-10</strain>
        <plasmid evidence="2">pdfi3</plasmid>
    </source>
</reference>
<dbReference type="Proteomes" id="UP000259030">
    <property type="component" value="Plasmid pDFI3"/>
</dbReference>
<geneLocation type="plasmid" evidence="2">
    <name>pdfi3</name>
</geneLocation>
<name>A0A221T2M1_9DEIO</name>
<dbReference type="RefSeq" id="WP_027464392.1">
    <property type="nucleotide sequence ID" value="NZ_CP021084.1"/>
</dbReference>
<accession>A0A221T2M1</accession>
<keyword evidence="2" id="KW-1185">Reference proteome</keyword>
<protein>
    <recommendedName>
        <fullName evidence="3">Lipoprotein</fullName>
    </recommendedName>
</protein>
<dbReference type="PROSITE" id="PS51257">
    <property type="entry name" value="PROKAR_LIPOPROTEIN"/>
    <property type="match status" value="1"/>
</dbReference>
<dbReference type="EMBL" id="CP021084">
    <property type="protein sequence ID" value="ASN83139.1"/>
    <property type="molecule type" value="Genomic_DNA"/>
</dbReference>
<evidence type="ECO:0000313" key="1">
    <source>
        <dbReference type="EMBL" id="ASN83139.1"/>
    </source>
</evidence>
<gene>
    <name evidence="1" type="ORF">DFI_18230</name>
</gene>
<sequence length="239" mass="25191">MKRLIVGSLLSTLILASCGKDDVIVEPLPSFPAVTTVSGTVHLGTQMDGTTTNAHTDADAAGKTLKVFVNSSAGDGTSTTTTVGSDLKYTVTLPTPKDTELTPLDFSMFDTCTFTKKFVTEGTRGSGANFTLEAHPDTPHYLMPALLVRSGANATGTTMGVSYVNQDSRVTIAGTCKSPDSKTTMTLDLDVTFKKGWNIVKQVTTRVANGDGTNTDTYTATNASGPVDLYATFQYHLAP</sequence>
<keyword evidence="1" id="KW-0614">Plasmid</keyword>